<dbReference type="EMBL" id="JADIMZ010000028">
    <property type="protein sequence ID" value="MBO8432062.1"/>
    <property type="molecule type" value="Genomic_DNA"/>
</dbReference>
<comment type="caution">
    <text evidence="1">The sequence shown here is derived from an EMBL/GenBank/DDBJ whole genome shotgun (WGS) entry which is preliminary data.</text>
</comment>
<gene>
    <name evidence="1" type="ORF">IAB08_02050</name>
</gene>
<evidence type="ECO:0000313" key="1">
    <source>
        <dbReference type="EMBL" id="MBO8432062.1"/>
    </source>
</evidence>
<name>A0A9D9DQ84_9BACT</name>
<accession>A0A9D9DQ84</accession>
<protein>
    <submittedName>
        <fullName evidence="1">DUF4160 domain-containing protein</fullName>
    </submittedName>
</protein>
<dbReference type="Proteomes" id="UP000823612">
    <property type="component" value="Unassembled WGS sequence"/>
</dbReference>
<proteinExistence type="predicted"/>
<evidence type="ECO:0000313" key="2">
    <source>
        <dbReference type="Proteomes" id="UP000823612"/>
    </source>
</evidence>
<reference evidence="1" key="1">
    <citation type="submission" date="2020-10" db="EMBL/GenBank/DDBJ databases">
        <authorList>
            <person name="Gilroy R."/>
        </authorList>
    </citation>
    <scope>NUCLEOTIDE SEQUENCE</scope>
    <source>
        <strain evidence="1">2889</strain>
    </source>
</reference>
<organism evidence="1 2">
    <name type="scientific">Candidatus Pullibacteroides excrementavium</name>
    <dbReference type="NCBI Taxonomy" id="2840905"/>
    <lineage>
        <taxon>Bacteria</taxon>
        <taxon>Pseudomonadati</taxon>
        <taxon>Bacteroidota</taxon>
        <taxon>Bacteroidia</taxon>
        <taxon>Bacteroidales</taxon>
        <taxon>Candidatus Pullibacteroides</taxon>
    </lineage>
</organism>
<dbReference type="AlphaFoldDB" id="A0A9D9DQ84"/>
<dbReference type="InterPro" id="IPR025427">
    <property type="entry name" value="DUF4160"/>
</dbReference>
<dbReference type="Pfam" id="PF13711">
    <property type="entry name" value="DUF4160"/>
    <property type="match status" value="1"/>
</dbReference>
<sequence length="85" mass="10261">MPEISRFYGIIITMFVHEHNPPHFHVRYNEYRALINIENGEITGNLPRRALNLVYDWLDLHKDELMENWRRMERGGELKSIKPLD</sequence>
<reference evidence="1" key="2">
    <citation type="journal article" date="2021" name="PeerJ">
        <title>Extensive microbial diversity within the chicken gut microbiome revealed by metagenomics and culture.</title>
        <authorList>
            <person name="Gilroy R."/>
            <person name="Ravi A."/>
            <person name="Getino M."/>
            <person name="Pursley I."/>
            <person name="Horton D.L."/>
            <person name="Alikhan N.F."/>
            <person name="Baker D."/>
            <person name="Gharbi K."/>
            <person name="Hall N."/>
            <person name="Watson M."/>
            <person name="Adriaenssens E.M."/>
            <person name="Foster-Nyarko E."/>
            <person name="Jarju S."/>
            <person name="Secka A."/>
            <person name="Antonio M."/>
            <person name="Oren A."/>
            <person name="Chaudhuri R.R."/>
            <person name="La Ragione R."/>
            <person name="Hildebrand F."/>
            <person name="Pallen M.J."/>
        </authorList>
    </citation>
    <scope>NUCLEOTIDE SEQUENCE</scope>
    <source>
        <strain evidence="1">2889</strain>
    </source>
</reference>